<dbReference type="RefSeq" id="WP_172358291.1">
    <property type="nucleotide sequence ID" value="NZ_CP053661.1"/>
</dbReference>
<evidence type="ECO:0000313" key="1">
    <source>
        <dbReference type="EMBL" id="QKD84245.1"/>
    </source>
</evidence>
<sequence length="56" mass="6146">MTLLPEQIAGDPVALPQVIERLVEEAARSPVLRNPAVSRSKTLIWSADRPSLLNLL</sequence>
<keyword evidence="2" id="KW-1185">Reference proteome</keyword>
<dbReference type="AlphaFoldDB" id="A0A6M8BPL2"/>
<protein>
    <submittedName>
        <fullName evidence="1">Uncharacterized protein</fullName>
    </submittedName>
</protein>
<accession>A0A6M8BPL2</accession>
<proteinExistence type="predicted"/>
<dbReference type="KEGG" id="theu:HPC62_20525"/>
<evidence type="ECO:0000313" key="2">
    <source>
        <dbReference type="Proteomes" id="UP000505210"/>
    </source>
</evidence>
<dbReference type="EMBL" id="CP053661">
    <property type="protein sequence ID" value="QKD84245.1"/>
    <property type="molecule type" value="Genomic_DNA"/>
</dbReference>
<gene>
    <name evidence="1" type="ORF">HPC62_20525</name>
</gene>
<organism evidence="1 2">
    <name type="scientific">Thermoleptolyngbya sichuanensis A183</name>
    <dbReference type="NCBI Taxonomy" id="2737172"/>
    <lineage>
        <taxon>Bacteria</taxon>
        <taxon>Bacillati</taxon>
        <taxon>Cyanobacteriota</taxon>
        <taxon>Cyanophyceae</taxon>
        <taxon>Oculatellales</taxon>
        <taxon>Oculatellaceae</taxon>
        <taxon>Thermoleptolyngbya</taxon>
        <taxon>Thermoleptolyngbya sichuanensis</taxon>
    </lineage>
</organism>
<name>A0A6M8BPL2_9CYAN</name>
<reference evidence="1 2" key="1">
    <citation type="submission" date="2020-05" db="EMBL/GenBank/DDBJ databases">
        <title>Complete genome sequence of of a novel Thermoleptolyngbya strain isolated from hot springs of Ganzi, Sichuan China.</title>
        <authorList>
            <person name="Tang J."/>
            <person name="Daroch M."/>
            <person name="Li L."/>
            <person name="Waleron K."/>
            <person name="Waleron M."/>
            <person name="Waleron M."/>
        </authorList>
    </citation>
    <scope>NUCLEOTIDE SEQUENCE [LARGE SCALE GENOMIC DNA]</scope>
    <source>
        <strain evidence="1 2">PKUAC-SCTA183</strain>
    </source>
</reference>
<dbReference type="Proteomes" id="UP000505210">
    <property type="component" value="Chromosome"/>
</dbReference>